<evidence type="ECO:0000313" key="1">
    <source>
        <dbReference type="EMBL" id="KAF3585447.1"/>
    </source>
</evidence>
<evidence type="ECO:0000313" key="2">
    <source>
        <dbReference type="Proteomes" id="UP000712600"/>
    </source>
</evidence>
<name>A0A8S9RXC4_BRACR</name>
<sequence>MHEPHRKEIHIDRQQHQFVDCHFSTNVDRSYRPSTDSCELWPIDTSVRTSIDTRSLDMVATLILVRAENGDLHDQEGHLRNAACQRLDDQRAVIPYQDADMLQLLKL</sequence>
<gene>
    <name evidence="1" type="ORF">F2Q69_00029335</name>
</gene>
<dbReference type="AlphaFoldDB" id="A0A8S9RXC4"/>
<proteinExistence type="predicted"/>
<organism evidence="1 2">
    <name type="scientific">Brassica cretica</name>
    <name type="common">Mustard</name>
    <dbReference type="NCBI Taxonomy" id="69181"/>
    <lineage>
        <taxon>Eukaryota</taxon>
        <taxon>Viridiplantae</taxon>
        <taxon>Streptophyta</taxon>
        <taxon>Embryophyta</taxon>
        <taxon>Tracheophyta</taxon>
        <taxon>Spermatophyta</taxon>
        <taxon>Magnoliopsida</taxon>
        <taxon>eudicotyledons</taxon>
        <taxon>Gunneridae</taxon>
        <taxon>Pentapetalae</taxon>
        <taxon>rosids</taxon>
        <taxon>malvids</taxon>
        <taxon>Brassicales</taxon>
        <taxon>Brassicaceae</taxon>
        <taxon>Brassiceae</taxon>
        <taxon>Brassica</taxon>
    </lineage>
</organism>
<protein>
    <submittedName>
        <fullName evidence="1">Uncharacterized protein</fullName>
    </submittedName>
</protein>
<reference evidence="1" key="1">
    <citation type="submission" date="2019-12" db="EMBL/GenBank/DDBJ databases">
        <title>Genome sequencing and annotation of Brassica cretica.</title>
        <authorList>
            <person name="Studholme D.J."/>
            <person name="Sarris P."/>
        </authorList>
    </citation>
    <scope>NUCLEOTIDE SEQUENCE</scope>
    <source>
        <strain evidence="1">PFS-109/04</strain>
        <tissue evidence="1">Leaf</tissue>
    </source>
</reference>
<dbReference type="Proteomes" id="UP000712600">
    <property type="component" value="Unassembled WGS sequence"/>
</dbReference>
<comment type="caution">
    <text evidence="1">The sequence shown here is derived from an EMBL/GenBank/DDBJ whole genome shotgun (WGS) entry which is preliminary data.</text>
</comment>
<dbReference type="EMBL" id="QGKX02000088">
    <property type="protein sequence ID" value="KAF3585447.1"/>
    <property type="molecule type" value="Genomic_DNA"/>
</dbReference>
<accession>A0A8S9RXC4</accession>